<accession>A0A8T0K1Z1</accession>
<comment type="caution">
    <text evidence="1">The sequence shown here is derived from an EMBL/GenBank/DDBJ whole genome shotgun (WGS) entry which is preliminary data.</text>
</comment>
<reference evidence="1 2" key="1">
    <citation type="submission" date="2020-05" db="EMBL/GenBank/DDBJ databases">
        <title>Vigna angularis (adzuki bean) Var. LongXiaoDou No. 4 denovo assembly.</title>
        <authorList>
            <person name="Xiang H."/>
        </authorList>
    </citation>
    <scope>NUCLEOTIDE SEQUENCE [LARGE SCALE GENOMIC DNA]</scope>
    <source>
        <tissue evidence="1">Leaf</tissue>
    </source>
</reference>
<organism evidence="1 2">
    <name type="scientific">Phaseolus angularis</name>
    <name type="common">Azuki bean</name>
    <name type="synonym">Vigna angularis</name>
    <dbReference type="NCBI Taxonomy" id="3914"/>
    <lineage>
        <taxon>Eukaryota</taxon>
        <taxon>Viridiplantae</taxon>
        <taxon>Streptophyta</taxon>
        <taxon>Embryophyta</taxon>
        <taxon>Tracheophyta</taxon>
        <taxon>Spermatophyta</taxon>
        <taxon>Magnoliopsida</taxon>
        <taxon>eudicotyledons</taxon>
        <taxon>Gunneridae</taxon>
        <taxon>Pentapetalae</taxon>
        <taxon>rosids</taxon>
        <taxon>fabids</taxon>
        <taxon>Fabales</taxon>
        <taxon>Fabaceae</taxon>
        <taxon>Papilionoideae</taxon>
        <taxon>50 kb inversion clade</taxon>
        <taxon>NPAAA clade</taxon>
        <taxon>indigoferoid/millettioid clade</taxon>
        <taxon>Phaseoleae</taxon>
        <taxon>Vigna</taxon>
    </lineage>
</organism>
<evidence type="ECO:0000313" key="2">
    <source>
        <dbReference type="Proteomes" id="UP000743370"/>
    </source>
</evidence>
<dbReference type="EMBL" id="JABFOF010000007">
    <property type="protein sequence ID" value="KAG2391066.1"/>
    <property type="molecule type" value="Genomic_DNA"/>
</dbReference>
<proteinExistence type="predicted"/>
<sequence>MVVDQTKGWRLSGCRSEKWLLIKSTPIAFQQIGENCSCFYTAKGRWCTTATWVWLTNEGLRFQGEWRFQHIVLFSFPFFIPHYHGFPVNHHLLSTLHCIKRFQQNPSSQHLPNQILLLGLVLSESGGLHKSEQLSATQDQDDDSNVLIECRDVYKSFGEKKILNGVSFKVRGFVLDNGERRSRKEIHGGALDAVWVFSGLGFY</sequence>
<dbReference type="AlphaFoldDB" id="A0A8T0K1Z1"/>
<dbReference type="Proteomes" id="UP000743370">
    <property type="component" value="Unassembled WGS sequence"/>
</dbReference>
<name>A0A8T0K1Z1_PHAAN</name>
<evidence type="ECO:0000313" key="1">
    <source>
        <dbReference type="EMBL" id="KAG2391066.1"/>
    </source>
</evidence>
<protein>
    <submittedName>
        <fullName evidence="1">Protein TRIGALACTOSYLDIACYLGLYCEROL 3</fullName>
    </submittedName>
</protein>
<gene>
    <name evidence="1" type="ORF">HKW66_Vig0131730</name>
</gene>